<evidence type="ECO:0000313" key="3">
    <source>
        <dbReference type="Proteomes" id="UP000724874"/>
    </source>
</evidence>
<proteinExistence type="predicted"/>
<dbReference type="AlphaFoldDB" id="A0A9P5NCG5"/>
<accession>A0A9P5NCG5</accession>
<evidence type="ECO:0000313" key="2">
    <source>
        <dbReference type="EMBL" id="KAF8878787.1"/>
    </source>
</evidence>
<gene>
    <name evidence="2" type="ORF">CPB84DRAFT_1688184</name>
</gene>
<sequence>MSENLSLPRIWWCCTGPFSVLPIHAAGLYTSFGPQLRLSDFTVSSYITSLSLFISCPPADPPADFKLLIIAQPSTPDLPPLPGVTAEASNIKGRANSLKTIELNGERATSAAVMRESASAPWVHAACHGRQSGIWSSFALHDGLLQLQMLASLPGLSQAEFAFLSTCEMAMGDGHLSGEALHLAGSLHRLGYHSVIATLFSVRDRDAPFIANKVYEQLFKDERLNYRKAAQALHCAIHLLQEANG</sequence>
<dbReference type="Pfam" id="PF12770">
    <property type="entry name" value="CHAT"/>
    <property type="match status" value="1"/>
</dbReference>
<keyword evidence="3" id="KW-1185">Reference proteome</keyword>
<comment type="caution">
    <text evidence="2">The sequence shown here is derived from an EMBL/GenBank/DDBJ whole genome shotgun (WGS) entry which is preliminary data.</text>
</comment>
<dbReference type="Proteomes" id="UP000724874">
    <property type="component" value="Unassembled WGS sequence"/>
</dbReference>
<dbReference type="InterPro" id="IPR024983">
    <property type="entry name" value="CHAT_dom"/>
</dbReference>
<evidence type="ECO:0000259" key="1">
    <source>
        <dbReference type="Pfam" id="PF12770"/>
    </source>
</evidence>
<dbReference type="EMBL" id="JADNYJ010000155">
    <property type="protein sequence ID" value="KAF8878787.1"/>
    <property type="molecule type" value="Genomic_DNA"/>
</dbReference>
<feature type="domain" description="CHAT" evidence="1">
    <location>
        <begin position="6"/>
        <end position="236"/>
    </location>
</feature>
<dbReference type="OrthoDB" id="9991317at2759"/>
<organism evidence="2 3">
    <name type="scientific">Gymnopilus junonius</name>
    <name type="common">Spectacular rustgill mushroom</name>
    <name type="synonym">Gymnopilus spectabilis subsp. junonius</name>
    <dbReference type="NCBI Taxonomy" id="109634"/>
    <lineage>
        <taxon>Eukaryota</taxon>
        <taxon>Fungi</taxon>
        <taxon>Dikarya</taxon>
        <taxon>Basidiomycota</taxon>
        <taxon>Agaricomycotina</taxon>
        <taxon>Agaricomycetes</taxon>
        <taxon>Agaricomycetidae</taxon>
        <taxon>Agaricales</taxon>
        <taxon>Agaricineae</taxon>
        <taxon>Hymenogastraceae</taxon>
        <taxon>Gymnopilus</taxon>
    </lineage>
</organism>
<protein>
    <submittedName>
        <fullName evidence="2">CHAT domain-containing protein</fullName>
    </submittedName>
</protein>
<reference evidence="2" key="1">
    <citation type="submission" date="2020-11" db="EMBL/GenBank/DDBJ databases">
        <authorList>
            <consortium name="DOE Joint Genome Institute"/>
            <person name="Ahrendt S."/>
            <person name="Riley R."/>
            <person name="Andreopoulos W."/>
            <person name="LaButti K."/>
            <person name="Pangilinan J."/>
            <person name="Ruiz-duenas F.J."/>
            <person name="Barrasa J.M."/>
            <person name="Sanchez-Garcia M."/>
            <person name="Camarero S."/>
            <person name="Miyauchi S."/>
            <person name="Serrano A."/>
            <person name="Linde D."/>
            <person name="Babiker R."/>
            <person name="Drula E."/>
            <person name="Ayuso-Fernandez I."/>
            <person name="Pacheco R."/>
            <person name="Padilla G."/>
            <person name="Ferreira P."/>
            <person name="Barriuso J."/>
            <person name="Kellner H."/>
            <person name="Castanera R."/>
            <person name="Alfaro M."/>
            <person name="Ramirez L."/>
            <person name="Pisabarro A.G."/>
            <person name="Kuo A."/>
            <person name="Tritt A."/>
            <person name="Lipzen A."/>
            <person name="He G."/>
            <person name="Yan M."/>
            <person name="Ng V."/>
            <person name="Cullen D."/>
            <person name="Martin F."/>
            <person name="Rosso M.-N."/>
            <person name="Henrissat B."/>
            <person name="Hibbett D."/>
            <person name="Martinez A.T."/>
            <person name="Grigoriev I.V."/>
        </authorList>
    </citation>
    <scope>NUCLEOTIDE SEQUENCE</scope>
    <source>
        <strain evidence="2">AH 44721</strain>
    </source>
</reference>
<name>A0A9P5NCG5_GYMJU</name>